<reference evidence="2 3" key="1">
    <citation type="submission" date="2017-11" db="EMBL/GenBank/DDBJ databases">
        <title>De-novo sequencing of pomegranate (Punica granatum L.) genome.</title>
        <authorList>
            <person name="Akparov Z."/>
            <person name="Amiraslanov A."/>
            <person name="Hajiyeva S."/>
            <person name="Abbasov M."/>
            <person name="Kaur K."/>
            <person name="Hamwieh A."/>
            <person name="Solovyev V."/>
            <person name="Salamov A."/>
            <person name="Braich B."/>
            <person name="Kosarev P."/>
            <person name="Mahmoud A."/>
            <person name="Hajiyev E."/>
            <person name="Babayeva S."/>
            <person name="Izzatullayeva V."/>
            <person name="Mammadov A."/>
            <person name="Mammadov A."/>
            <person name="Sharifova S."/>
            <person name="Ojaghi J."/>
            <person name="Eynullazada K."/>
            <person name="Bayramov B."/>
            <person name="Abdulazimova A."/>
            <person name="Shahmuradov I."/>
        </authorList>
    </citation>
    <scope>NUCLEOTIDE SEQUENCE [LARGE SCALE GENOMIC DNA]</scope>
    <source>
        <strain evidence="3">cv. AG2017</strain>
        <tissue evidence="2">Leaf</tissue>
    </source>
</reference>
<gene>
    <name evidence="2" type="ORF">CRG98_005351</name>
</gene>
<organism evidence="2 3">
    <name type="scientific">Punica granatum</name>
    <name type="common">Pomegranate</name>
    <dbReference type="NCBI Taxonomy" id="22663"/>
    <lineage>
        <taxon>Eukaryota</taxon>
        <taxon>Viridiplantae</taxon>
        <taxon>Streptophyta</taxon>
        <taxon>Embryophyta</taxon>
        <taxon>Tracheophyta</taxon>
        <taxon>Spermatophyta</taxon>
        <taxon>Magnoliopsida</taxon>
        <taxon>eudicotyledons</taxon>
        <taxon>Gunneridae</taxon>
        <taxon>Pentapetalae</taxon>
        <taxon>rosids</taxon>
        <taxon>malvids</taxon>
        <taxon>Myrtales</taxon>
        <taxon>Lythraceae</taxon>
        <taxon>Punica</taxon>
    </lineage>
</organism>
<proteinExistence type="predicted"/>
<comment type="caution">
    <text evidence="2">The sequence shown here is derived from an EMBL/GenBank/DDBJ whole genome shotgun (WGS) entry which is preliminary data.</text>
</comment>
<keyword evidence="3" id="KW-1185">Reference proteome</keyword>
<accession>A0A2I0L0X2</accession>
<feature type="region of interest" description="Disordered" evidence="1">
    <location>
        <begin position="1"/>
        <end position="26"/>
    </location>
</feature>
<sequence>MDGGSRLKGVNSSKSSGALWGPNRRSNRATYPYSEPHSNLCSYHRSWDATHSGVAKLYGPECGLSSGPACALLDRLAWECPPSWGCVTDSREKESPLIILRSEGRGPISYPSLRL</sequence>
<protein>
    <submittedName>
        <fullName evidence="2">Uncharacterized protein</fullName>
    </submittedName>
</protein>
<dbReference type="EMBL" id="PGOL01000219">
    <property type="protein sequence ID" value="PKI74230.1"/>
    <property type="molecule type" value="Genomic_DNA"/>
</dbReference>
<evidence type="ECO:0000256" key="1">
    <source>
        <dbReference type="SAM" id="MobiDB-lite"/>
    </source>
</evidence>
<evidence type="ECO:0000313" key="3">
    <source>
        <dbReference type="Proteomes" id="UP000233551"/>
    </source>
</evidence>
<evidence type="ECO:0000313" key="2">
    <source>
        <dbReference type="EMBL" id="PKI74230.1"/>
    </source>
</evidence>
<name>A0A2I0L0X2_PUNGR</name>
<dbReference type="AlphaFoldDB" id="A0A2I0L0X2"/>
<dbReference type="Proteomes" id="UP000233551">
    <property type="component" value="Unassembled WGS sequence"/>
</dbReference>